<dbReference type="EMBL" id="JMKJ01000510">
    <property type="protein sequence ID" value="KGG50790.1"/>
    <property type="molecule type" value="Genomic_DNA"/>
</dbReference>
<comment type="caution">
    <text evidence="1">The sequence shown here is derived from an EMBL/GenBank/DDBJ whole genome shotgun (WGS) entry which is preliminary data.</text>
</comment>
<accession>A0A098VPA3</accession>
<proteinExistence type="predicted"/>
<gene>
    <name evidence="1" type="ORF">DI09_55p70</name>
</gene>
<dbReference type="GeneID" id="25260327"/>
<dbReference type="RefSeq" id="XP_013237237.1">
    <property type="nucleotide sequence ID" value="XM_013381783.1"/>
</dbReference>
<dbReference type="HOGENOM" id="CLU_1960098_0_0_1"/>
<evidence type="ECO:0000313" key="2">
    <source>
        <dbReference type="Proteomes" id="UP000029725"/>
    </source>
</evidence>
<organism evidence="1 2">
    <name type="scientific">Mitosporidium daphniae</name>
    <dbReference type="NCBI Taxonomy" id="1485682"/>
    <lineage>
        <taxon>Eukaryota</taxon>
        <taxon>Fungi</taxon>
        <taxon>Fungi incertae sedis</taxon>
        <taxon>Microsporidia</taxon>
        <taxon>Mitosporidium</taxon>
    </lineage>
</organism>
<evidence type="ECO:0000313" key="1">
    <source>
        <dbReference type="EMBL" id="KGG50790.1"/>
    </source>
</evidence>
<dbReference type="Proteomes" id="UP000029725">
    <property type="component" value="Unassembled WGS sequence"/>
</dbReference>
<keyword evidence="2" id="KW-1185">Reference proteome</keyword>
<name>A0A098VPA3_9MICR</name>
<sequence length="128" mass="14391">MNERPSLAPPSDLHRMVCDYYKLDAPEVLEIPLLGKSFSELNGINFDVESYFAFKLLPELNLKSFKNLMQTLNKGMFSSLLSEIELLSHEYSKVLREDWSSMLIQNGSSPNCSNIGIGSLDSDIVTLV</sequence>
<dbReference type="AlphaFoldDB" id="A0A098VPA3"/>
<reference evidence="1 2" key="1">
    <citation type="submission" date="2014-04" db="EMBL/GenBank/DDBJ databases">
        <title>A new species of microsporidia sheds light on the evolution of extreme parasitism.</title>
        <authorList>
            <person name="Haag K.L."/>
            <person name="James T.Y."/>
            <person name="Larsson R."/>
            <person name="Schaer T.M."/>
            <person name="Refardt D."/>
            <person name="Pombert J.-F."/>
            <person name="Ebert D."/>
        </authorList>
    </citation>
    <scope>NUCLEOTIDE SEQUENCE [LARGE SCALE GENOMIC DNA]</scope>
    <source>
        <strain evidence="1 2">UGP3</strain>
        <tissue evidence="1">Spores</tissue>
    </source>
</reference>
<dbReference type="VEuPathDB" id="MicrosporidiaDB:DI09_55p70"/>
<protein>
    <submittedName>
        <fullName evidence="1">Uncharacterized protein</fullName>
    </submittedName>
</protein>